<accession>A0AA41UI49</accession>
<dbReference type="Gene3D" id="3.40.50.1970">
    <property type="match status" value="1"/>
</dbReference>
<dbReference type="RefSeq" id="WP_246903120.1">
    <property type="nucleotide sequence ID" value="NZ_JALJRB010000003.1"/>
</dbReference>
<evidence type="ECO:0000256" key="1">
    <source>
        <dbReference type="ARBA" id="ARBA00007358"/>
    </source>
</evidence>
<dbReference type="PANTHER" id="PTHR11496:SF83">
    <property type="entry name" value="HYDROXYACID-OXOACID TRANSHYDROGENASE, MITOCHONDRIAL"/>
    <property type="match status" value="1"/>
</dbReference>
<dbReference type="PROSITE" id="PS00913">
    <property type="entry name" value="ADH_IRON_1"/>
    <property type="match status" value="1"/>
</dbReference>
<sequence length="389" mass="41113">MNFVFTLTKIIFGDGTSTQTGQVMLSLGCKKVLCIYDPGVKDAGLVDPIIENMQTAGIQVIEYGNAQVSVPLSSVREATAMAKDAGIDGILAIGGGSAMDTGKAVNVCLTQPGDLDQYVGTLDAGLVIGPLLKPYVCIPTTAGTGSEVSPVAVVYDEQAGVKKVLPQHENVPKVAIVDPLLHVKMPPSLTASTGMDALAHAIEGMGGAARNPMLTAWGLTIVDMIFNYLPKAIANGNDLEAREKMALAATFGILVGCYGAFHLPHALGHSIEAVTHCPHGTACAFAMPEVCEFYADLIPDETRKMAAMLGVESNNGRPIAEVGREFKDALRDFYLKIGGPRSDKVIPNPADIDPIITLSLGEYTYMTAAKRPSRQELTQMLQSAHKSLS</sequence>
<reference evidence="5" key="1">
    <citation type="submission" date="2022-04" db="EMBL/GenBank/DDBJ databases">
        <title>Desulfatitalea alkaliphila sp. nov., a novel anaerobic sulfate-reducing bacterium isolated from terrestrial mud volcano, Taman Peninsula, Russia.</title>
        <authorList>
            <person name="Khomyakova M.A."/>
            <person name="Merkel A.Y."/>
            <person name="Slobodkin A.I."/>
        </authorList>
    </citation>
    <scope>NUCLEOTIDE SEQUENCE</scope>
    <source>
        <strain evidence="5">M08but</strain>
    </source>
</reference>
<organism evidence="5 6">
    <name type="scientific">Desulfatitalea alkaliphila</name>
    <dbReference type="NCBI Taxonomy" id="2929485"/>
    <lineage>
        <taxon>Bacteria</taxon>
        <taxon>Pseudomonadati</taxon>
        <taxon>Thermodesulfobacteriota</taxon>
        <taxon>Desulfobacteria</taxon>
        <taxon>Desulfobacterales</taxon>
        <taxon>Desulfosarcinaceae</taxon>
        <taxon>Desulfatitalea</taxon>
    </lineage>
</organism>
<protein>
    <submittedName>
        <fullName evidence="5">Iron-containing alcohol dehydrogenase</fullName>
    </submittedName>
</protein>
<feature type="domain" description="Fe-containing alcohol dehydrogenase-like C-terminal" evidence="4">
    <location>
        <begin position="190"/>
        <end position="383"/>
    </location>
</feature>
<evidence type="ECO:0000313" key="6">
    <source>
        <dbReference type="Proteomes" id="UP001165427"/>
    </source>
</evidence>
<dbReference type="InterPro" id="IPR018211">
    <property type="entry name" value="ADH_Fe_CS"/>
</dbReference>
<dbReference type="SUPFAM" id="SSF56796">
    <property type="entry name" value="Dehydroquinate synthase-like"/>
    <property type="match status" value="1"/>
</dbReference>
<dbReference type="Gene3D" id="1.20.1090.10">
    <property type="entry name" value="Dehydroquinate synthase-like - alpha domain"/>
    <property type="match status" value="1"/>
</dbReference>
<dbReference type="PANTHER" id="PTHR11496">
    <property type="entry name" value="ALCOHOL DEHYDROGENASE"/>
    <property type="match status" value="1"/>
</dbReference>
<keyword evidence="6" id="KW-1185">Reference proteome</keyword>
<dbReference type="FunFam" id="3.40.50.1970:FF:000003">
    <property type="entry name" value="Alcohol dehydrogenase, iron-containing"/>
    <property type="match status" value="1"/>
</dbReference>
<dbReference type="InterPro" id="IPR039697">
    <property type="entry name" value="Alcohol_dehydrogenase_Fe"/>
</dbReference>
<dbReference type="Pfam" id="PF00465">
    <property type="entry name" value="Fe-ADH"/>
    <property type="match status" value="1"/>
</dbReference>
<dbReference type="Pfam" id="PF25137">
    <property type="entry name" value="ADH_Fe_C"/>
    <property type="match status" value="1"/>
</dbReference>
<dbReference type="InterPro" id="IPR056798">
    <property type="entry name" value="ADH_Fe_C"/>
</dbReference>
<dbReference type="AlphaFoldDB" id="A0AA41UI49"/>
<comment type="similarity">
    <text evidence="1">Belongs to the iron-containing alcohol dehydrogenase family.</text>
</comment>
<feature type="domain" description="Alcohol dehydrogenase iron-type/glycerol dehydrogenase GldA" evidence="3">
    <location>
        <begin position="8"/>
        <end position="179"/>
    </location>
</feature>
<evidence type="ECO:0000259" key="4">
    <source>
        <dbReference type="Pfam" id="PF25137"/>
    </source>
</evidence>
<dbReference type="GO" id="GO:0046872">
    <property type="term" value="F:metal ion binding"/>
    <property type="evidence" value="ECO:0007669"/>
    <property type="project" value="InterPro"/>
</dbReference>
<evidence type="ECO:0000256" key="2">
    <source>
        <dbReference type="ARBA" id="ARBA00023002"/>
    </source>
</evidence>
<dbReference type="Proteomes" id="UP001165427">
    <property type="component" value="Unassembled WGS sequence"/>
</dbReference>
<dbReference type="InterPro" id="IPR001670">
    <property type="entry name" value="ADH_Fe/GldA"/>
</dbReference>
<gene>
    <name evidence="5" type="ORF">MRX98_03760</name>
</gene>
<proteinExistence type="inferred from homology"/>
<dbReference type="EMBL" id="JALJRB010000003">
    <property type="protein sequence ID" value="MCJ8499679.1"/>
    <property type="molecule type" value="Genomic_DNA"/>
</dbReference>
<dbReference type="GO" id="GO:0004022">
    <property type="term" value="F:alcohol dehydrogenase (NAD+) activity"/>
    <property type="evidence" value="ECO:0007669"/>
    <property type="project" value="TreeGrafter"/>
</dbReference>
<dbReference type="CDD" id="cd14863">
    <property type="entry name" value="Fe-ADH-like"/>
    <property type="match status" value="1"/>
</dbReference>
<name>A0AA41UI49_9BACT</name>
<evidence type="ECO:0000259" key="3">
    <source>
        <dbReference type="Pfam" id="PF00465"/>
    </source>
</evidence>
<keyword evidence="2" id="KW-0560">Oxidoreductase</keyword>
<comment type="caution">
    <text evidence="5">The sequence shown here is derived from an EMBL/GenBank/DDBJ whole genome shotgun (WGS) entry which is preliminary data.</text>
</comment>
<evidence type="ECO:0000313" key="5">
    <source>
        <dbReference type="EMBL" id="MCJ8499679.1"/>
    </source>
</evidence>